<dbReference type="SUPFAM" id="SSF46458">
    <property type="entry name" value="Globin-like"/>
    <property type="match status" value="1"/>
</dbReference>
<evidence type="ECO:0000313" key="20">
    <source>
        <dbReference type="Proteomes" id="UP000243579"/>
    </source>
</evidence>
<feature type="domain" description="Globin" evidence="17">
    <location>
        <begin position="1"/>
        <end position="144"/>
    </location>
</feature>
<keyword evidence="16" id="KW-0561">Oxygen transport</keyword>
<keyword evidence="7" id="KW-0285">Flavoprotein</keyword>
<evidence type="ECO:0000256" key="6">
    <source>
        <dbReference type="ARBA" id="ARBA00022617"/>
    </source>
</evidence>
<dbReference type="GO" id="GO:0020037">
    <property type="term" value="F:heme binding"/>
    <property type="evidence" value="ECO:0007669"/>
    <property type="project" value="InterPro"/>
</dbReference>
<dbReference type="EC" id="1.14.12.17" evidence="4"/>
<comment type="similarity">
    <text evidence="3">In the C-terminal section; belongs to the flavoprotein pyridine nucleotide cytochrome reductase family.</text>
</comment>
<keyword evidence="12" id="KW-0408">Iron</keyword>
<dbReference type="GO" id="GO:0009636">
    <property type="term" value="P:response to toxic substance"/>
    <property type="evidence" value="ECO:0007669"/>
    <property type="project" value="UniProtKB-KW"/>
</dbReference>
<dbReference type="EMBL" id="JNBR01000637">
    <property type="protein sequence ID" value="OQR90322.1"/>
    <property type="molecule type" value="Genomic_DNA"/>
</dbReference>
<dbReference type="Gene3D" id="2.40.30.10">
    <property type="entry name" value="Translation factors"/>
    <property type="match status" value="1"/>
</dbReference>
<comment type="similarity">
    <text evidence="16">Belongs to the globin family.</text>
</comment>
<evidence type="ECO:0000256" key="3">
    <source>
        <dbReference type="ARBA" id="ARBA00006401"/>
    </source>
</evidence>
<dbReference type="Gene3D" id="3.40.50.80">
    <property type="entry name" value="Nucleotide-binding domain of ferredoxin-NADP reductase (FNR) module"/>
    <property type="match status" value="1"/>
</dbReference>
<dbReference type="InterPro" id="IPR012292">
    <property type="entry name" value="Globin/Proto"/>
</dbReference>
<dbReference type="Pfam" id="PF00042">
    <property type="entry name" value="Globin"/>
    <property type="match status" value="1"/>
</dbReference>
<dbReference type="PANTHER" id="PTHR43396:SF3">
    <property type="entry name" value="FLAVOHEMOPROTEIN"/>
    <property type="match status" value="1"/>
</dbReference>
<evidence type="ECO:0000313" key="19">
    <source>
        <dbReference type="EMBL" id="OQR90322.1"/>
    </source>
</evidence>
<dbReference type="Proteomes" id="UP000243579">
    <property type="component" value="Unassembled WGS sequence"/>
</dbReference>
<dbReference type="SUPFAM" id="SSF52343">
    <property type="entry name" value="Ferredoxin reductase-like, C-terminal NADP-linked domain"/>
    <property type="match status" value="1"/>
</dbReference>
<dbReference type="InterPro" id="IPR009050">
    <property type="entry name" value="Globin-like_sf"/>
</dbReference>
<accession>A0A1V9YX97</accession>
<dbReference type="OrthoDB" id="436496at2759"/>
<evidence type="ECO:0000256" key="9">
    <source>
        <dbReference type="ARBA" id="ARBA00022827"/>
    </source>
</evidence>
<evidence type="ECO:0000259" key="18">
    <source>
        <dbReference type="PROSITE" id="PS51384"/>
    </source>
</evidence>
<dbReference type="NCBIfam" id="NF009805">
    <property type="entry name" value="PRK13289.1"/>
    <property type="match status" value="1"/>
</dbReference>
<dbReference type="FunFam" id="1.10.490.10:FF:000003">
    <property type="entry name" value="Flavohemoprotein"/>
    <property type="match status" value="1"/>
</dbReference>
<dbReference type="InterPro" id="IPR039261">
    <property type="entry name" value="FNR_nucleotide-bd"/>
</dbReference>
<dbReference type="Gene3D" id="1.10.490.10">
    <property type="entry name" value="Globins"/>
    <property type="match status" value="1"/>
</dbReference>
<evidence type="ECO:0000256" key="14">
    <source>
        <dbReference type="ARBA" id="ARBA00048649"/>
    </source>
</evidence>
<dbReference type="InterPro" id="IPR017927">
    <property type="entry name" value="FAD-bd_FR_type"/>
</dbReference>
<evidence type="ECO:0000256" key="10">
    <source>
        <dbReference type="ARBA" id="ARBA00022857"/>
    </source>
</evidence>
<keyword evidence="5" id="KW-0216">Detoxification</keyword>
<dbReference type="GO" id="GO:0046210">
    <property type="term" value="P:nitric oxide catabolic process"/>
    <property type="evidence" value="ECO:0007669"/>
    <property type="project" value="TreeGrafter"/>
</dbReference>
<keyword evidence="8" id="KW-0479">Metal-binding</keyword>
<evidence type="ECO:0000256" key="1">
    <source>
        <dbReference type="ARBA" id="ARBA00001970"/>
    </source>
</evidence>
<comment type="catalytic activity">
    <reaction evidence="15">
        <text>2 nitric oxide + NADPH + 2 O2 = 2 nitrate + NADP(+) + H(+)</text>
        <dbReference type="Rhea" id="RHEA:19465"/>
        <dbReference type="ChEBI" id="CHEBI:15378"/>
        <dbReference type="ChEBI" id="CHEBI:15379"/>
        <dbReference type="ChEBI" id="CHEBI:16480"/>
        <dbReference type="ChEBI" id="CHEBI:17632"/>
        <dbReference type="ChEBI" id="CHEBI:57783"/>
        <dbReference type="ChEBI" id="CHEBI:58349"/>
        <dbReference type="EC" id="1.14.12.17"/>
    </reaction>
</comment>
<dbReference type="CDD" id="cd06184">
    <property type="entry name" value="flavohem_like_fad_nad_binding"/>
    <property type="match status" value="1"/>
</dbReference>
<dbReference type="GO" id="GO:0071949">
    <property type="term" value="F:FAD binding"/>
    <property type="evidence" value="ECO:0007669"/>
    <property type="project" value="TreeGrafter"/>
</dbReference>
<dbReference type="InterPro" id="IPR017938">
    <property type="entry name" value="Riboflavin_synthase-like_b-brl"/>
</dbReference>
<protein>
    <recommendedName>
        <fullName evidence="4">nitric oxide dioxygenase</fullName>
        <ecNumber evidence="4">1.14.12.17</ecNumber>
    </recommendedName>
</protein>
<name>A0A1V9YX97_ACHHY</name>
<keyword evidence="16" id="KW-0813">Transport</keyword>
<comment type="caution">
    <text evidence="19">The sequence shown here is derived from an EMBL/GenBank/DDBJ whole genome shotgun (WGS) entry which is preliminary data.</text>
</comment>
<dbReference type="STRING" id="1202772.A0A1V9YX97"/>
<dbReference type="GO" id="GO:0019825">
    <property type="term" value="F:oxygen binding"/>
    <property type="evidence" value="ECO:0007669"/>
    <property type="project" value="InterPro"/>
</dbReference>
<dbReference type="PANTHER" id="PTHR43396">
    <property type="entry name" value="FLAVOHEMOPROTEIN"/>
    <property type="match status" value="1"/>
</dbReference>
<evidence type="ECO:0000256" key="15">
    <source>
        <dbReference type="ARBA" id="ARBA00049433"/>
    </source>
</evidence>
<evidence type="ECO:0000256" key="16">
    <source>
        <dbReference type="RuleBase" id="RU000356"/>
    </source>
</evidence>
<keyword evidence="6 16" id="KW-0349">Heme</keyword>
<dbReference type="GO" id="GO:0071500">
    <property type="term" value="P:cellular response to nitrosative stress"/>
    <property type="evidence" value="ECO:0007669"/>
    <property type="project" value="TreeGrafter"/>
</dbReference>
<evidence type="ECO:0000256" key="5">
    <source>
        <dbReference type="ARBA" id="ARBA00022575"/>
    </source>
</evidence>
<evidence type="ECO:0000256" key="4">
    <source>
        <dbReference type="ARBA" id="ARBA00012229"/>
    </source>
</evidence>
<keyword evidence="11" id="KW-0560">Oxidoreductase</keyword>
<reference evidence="19 20" key="1">
    <citation type="journal article" date="2014" name="Genome Biol. Evol.">
        <title>The secreted proteins of Achlya hypogyna and Thraustotheca clavata identify the ancestral oomycete secretome and reveal gene acquisitions by horizontal gene transfer.</title>
        <authorList>
            <person name="Misner I."/>
            <person name="Blouin N."/>
            <person name="Leonard G."/>
            <person name="Richards T.A."/>
            <person name="Lane C.E."/>
        </authorList>
    </citation>
    <scope>NUCLEOTIDE SEQUENCE [LARGE SCALE GENOMIC DNA]</scope>
    <source>
        <strain evidence="19 20">ATCC 48635</strain>
    </source>
</reference>
<dbReference type="Pfam" id="PF00175">
    <property type="entry name" value="NAD_binding_1"/>
    <property type="match status" value="1"/>
</dbReference>
<evidence type="ECO:0000256" key="13">
    <source>
        <dbReference type="ARBA" id="ARBA00023027"/>
    </source>
</evidence>
<comment type="cofactor">
    <cofactor evidence="1">
        <name>heme b</name>
        <dbReference type="ChEBI" id="CHEBI:60344"/>
    </cofactor>
</comment>
<gene>
    <name evidence="19" type="ORF">ACHHYP_05623</name>
</gene>
<evidence type="ECO:0000256" key="11">
    <source>
        <dbReference type="ARBA" id="ARBA00023002"/>
    </source>
</evidence>
<dbReference type="GO" id="GO:0008941">
    <property type="term" value="F:nitric oxide dioxygenase NAD(P)H activity"/>
    <property type="evidence" value="ECO:0007669"/>
    <property type="project" value="UniProtKB-EC"/>
</dbReference>
<evidence type="ECO:0000256" key="7">
    <source>
        <dbReference type="ARBA" id="ARBA00022630"/>
    </source>
</evidence>
<dbReference type="InterPro" id="IPR001433">
    <property type="entry name" value="OxRdtase_FAD/NAD-bd"/>
</dbReference>
<dbReference type="AlphaFoldDB" id="A0A1V9YX97"/>
<dbReference type="SUPFAM" id="SSF63380">
    <property type="entry name" value="Riboflavin synthase domain-like"/>
    <property type="match status" value="1"/>
</dbReference>
<dbReference type="GO" id="GO:0005344">
    <property type="term" value="F:oxygen carrier activity"/>
    <property type="evidence" value="ECO:0007669"/>
    <property type="project" value="UniProtKB-KW"/>
</dbReference>
<proteinExistence type="inferred from homology"/>
<dbReference type="InterPro" id="IPR008333">
    <property type="entry name" value="Cbr1-like_FAD-bd_dom"/>
</dbReference>
<evidence type="ECO:0000256" key="2">
    <source>
        <dbReference type="ARBA" id="ARBA00001974"/>
    </source>
</evidence>
<keyword evidence="10" id="KW-0521">NADP</keyword>
<dbReference type="InterPro" id="IPR000971">
    <property type="entry name" value="Globin"/>
</dbReference>
<evidence type="ECO:0000256" key="12">
    <source>
        <dbReference type="ARBA" id="ARBA00023004"/>
    </source>
</evidence>
<comment type="cofactor">
    <cofactor evidence="2">
        <name>FAD</name>
        <dbReference type="ChEBI" id="CHEBI:57692"/>
    </cofactor>
</comment>
<keyword evidence="13" id="KW-0520">NAD</keyword>
<dbReference type="PROSITE" id="PS01033">
    <property type="entry name" value="GLOBIN"/>
    <property type="match status" value="1"/>
</dbReference>
<feature type="domain" description="FAD-binding FR-type" evidence="18">
    <location>
        <begin position="158"/>
        <end position="268"/>
    </location>
</feature>
<dbReference type="FunFam" id="2.40.30.10:FF:000034">
    <property type="entry name" value="Flavohemoprotein"/>
    <property type="match status" value="1"/>
</dbReference>
<keyword evidence="20" id="KW-1185">Reference proteome</keyword>
<evidence type="ECO:0000259" key="17">
    <source>
        <dbReference type="PROSITE" id="PS01033"/>
    </source>
</evidence>
<evidence type="ECO:0000256" key="8">
    <source>
        <dbReference type="ARBA" id="ARBA00022723"/>
    </source>
</evidence>
<keyword evidence="9" id="KW-0274">FAD</keyword>
<organism evidence="19 20">
    <name type="scientific">Achlya hypogyna</name>
    <name type="common">Oomycete</name>
    <name type="synonym">Protoachlya hypogyna</name>
    <dbReference type="NCBI Taxonomy" id="1202772"/>
    <lineage>
        <taxon>Eukaryota</taxon>
        <taxon>Sar</taxon>
        <taxon>Stramenopiles</taxon>
        <taxon>Oomycota</taxon>
        <taxon>Saprolegniomycetes</taxon>
        <taxon>Saprolegniales</taxon>
        <taxon>Achlyaceae</taxon>
        <taxon>Achlya</taxon>
    </lineage>
</organism>
<dbReference type="Pfam" id="PF00970">
    <property type="entry name" value="FAD_binding_6"/>
    <property type="match status" value="1"/>
</dbReference>
<comment type="catalytic activity">
    <reaction evidence="14">
        <text>2 nitric oxide + NADH + 2 O2 = 2 nitrate + NAD(+) + H(+)</text>
        <dbReference type="Rhea" id="RHEA:19469"/>
        <dbReference type="ChEBI" id="CHEBI:15378"/>
        <dbReference type="ChEBI" id="CHEBI:15379"/>
        <dbReference type="ChEBI" id="CHEBI:16480"/>
        <dbReference type="ChEBI" id="CHEBI:17632"/>
        <dbReference type="ChEBI" id="CHEBI:57540"/>
        <dbReference type="ChEBI" id="CHEBI:57945"/>
        <dbReference type="EC" id="1.14.12.17"/>
    </reaction>
</comment>
<dbReference type="PROSITE" id="PS51384">
    <property type="entry name" value="FAD_FR"/>
    <property type="match status" value="1"/>
</dbReference>
<dbReference type="GO" id="GO:0046872">
    <property type="term" value="F:metal ion binding"/>
    <property type="evidence" value="ECO:0007669"/>
    <property type="project" value="UniProtKB-KW"/>
</dbReference>
<sequence>MLSPETIRIVSATAPVVAEHAYAITCAMYKTMLPSDVKIAELFNPTHQVVLPGETQARQPAALAASVVAYASHIEDLGALTAAVERIAHKHVSLEILPEQYPVVGKHLLAAIQTVLGDAATPEIVAAWGEAYGFLADLLIGRENAIRDTVAARPGGWYGWRAFHIAKVVTESSEIKSFHLRPADGRPLVRFEPGQYVGVRLETAHFTTQRNYSLSMAPNSEEYRITVKREGPAATGCPVGRVSSYLHDDVREGDVLQVSVPCGDFYLAPLDDGKPVVLLSGGVGITPMAAMAHHLLDSSASNAVLFIHAARSREVEALRDELAARQGPNFTVKTIYGQEGQGELTGRVSADLLAPLIPDKDAHFYFCGPPGFMRTVRAILREWDVPESQVHYEYFGPFDG</sequence>
<dbReference type="CDD" id="cd08922">
    <property type="entry name" value="FHb-globin"/>
    <property type="match status" value="1"/>
</dbReference>